<evidence type="ECO:0000313" key="2">
    <source>
        <dbReference type="Proteomes" id="UP001219525"/>
    </source>
</evidence>
<evidence type="ECO:0000313" key="1">
    <source>
        <dbReference type="EMBL" id="KAJ7223568.1"/>
    </source>
</evidence>
<sequence length="70" mass="8040">PEISDCVIDHLSTDKTALKACGLACRQWLPRSRFHLFREVRLFQLHTQYAALKSIVLTAGSLMHENRSRC</sequence>
<dbReference type="Proteomes" id="UP001219525">
    <property type="component" value="Unassembled WGS sequence"/>
</dbReference>
<gene>
    <name evidence="1" type="ORF">GGX14DRAFT_351993</name>
</gene>
<reference evidence="1" key="1">
    <citation type="submission" date="2023-03" db="EMBL/GenBank/DDBJ databases">
        <title>Massive genome expansion in bonnet fungi (Mycena s.s.) driven by repeated elements and novel gene families across ecological guilds.</title>
        <authorList>
            <consortium name="Lawrence Berkeley National Laboratory"/>
            <person name="Harder C.B."/>
            <person name="Miyauchi S."/>
            <person name="Viragh M."/>
            <person name="Kuo A."/>
            <person name="Thoen E."/>
            <person name="Andreopoulos B."/>
            <person name="Lu D."/>
            <person name="Skrede I."/>
            <person name="Drula E."/>
            <person name="Henrissat B."/>
            <person name="Morin E."/>
            <person name="Kohler A."/>
            <person name="Barry K."/>
            <person name="LaButti K."/>
            <person name="Morin E."/>
            <person name="Salamov A."/>
            <person name="Lipzen A."/>
            <person name="Mereny Z."/>
            <person name="Hegedus B."/>
            <person name="Baldrian P."/>
            <person name="Stursova M."/>
            <person name="Weitz H."/>
            <person name="Taylor A."/>
            <person name="Grigoriev I.V."/>
            <person name="Nagy L.G."/>
            <person name="Martin F."/>
            <person name="Kauserud H."/>
        </authorList>
    </citation>
    <scope>NUCLEOTIDE SEQUENCE</scope>
    <source>
        <strain evidence="1">9144</strain>
    </source>
</reference>
<accession>A0AAD7E2I3</accession>
<proteinExistence type="predicted"/>
<organism evidence="1 2">
    <name type="scientific">Mycena pura</name>
    <dbReference type="NCBI Taxonomy" id="153505"/>
    <lineage>
        <taxon>Eukaryota</taxon>
        <taxon>Fungi</taxon>
        <taxon>Dikarya</taxon>
        <taxon>Basidiomycota</taxon>
        <taxon>Agaricomycotina</taxon>
        <taxon>Agaricomycetes</taxon>
        <taxon>Agaricomycetidae</taxon>
        <taxon>Agaricales</taxon>
        <taxon>Marasmiineae</taxon>
        <taxon>Mycenaceae</taxon>
        <taxon>Mycena</taxon>
    </lineage>
</organism>
<dbReference type="EMBL" id="JARJCW010000006">
    <property type="protein sequence ID" value="KAJ7223568.1"/>
    <property type="molecule type" value="Genomic_DNA"/>
</dbReference>
<dbReference type="AlphaFoldDB" id="A0AAD7E2I3"/>
<name>A0AAD7E2I3_9AGAR</name>
<comment type="caution">
    <text evidence="1">The sequence shown here is derived from an EMBL/GenBank/DDBJ whole genome shotgun (WGS) entry which is preliminary data.</text>
</comment>
<protein>
    <submittedName>
        <fullName evidence="1">Uncharacterized protein</fullName>
    </submittedName>
</protein>
<feature type="non-terminal residue" evidence="1">
    <location>
        <position position="1"/>
    </location>
</feature>
<keyword evidence="2" id="KW-1185">Reference proteome</keyword>